<organism evidence="1 2">
    <name type="scientific">Streptococcus gallolyticus</name>
    <dbReference type="NCBI Taxonomy" id="315405"/>
    <lineage>
        <taxon>Bacteria</taxon>
        <taxon>Bacillati</taxon>
        <taxon>Bacillota</taxon>
        <taxon>Bacilli</taxon>
        <taxon>Lactobacillales</taxon>
        <taxon>Streptococcaceae</taxon>
        <taxon>Streptococcus</taxon>
    </lineage>
</organism>
<proteinExistence type="predicted"/>
<name>A0A1H9V9S3_9STRE</name>
<accession>A0A1H9V9S3</accession>
<sequence length="70" mass="8418">MKLNSIYSNDEFKKVSNHLPNWEYDKDYSENEIDIFDEQLEDVNDLVGYENETGIFISDMIYKLRSNPQY</sequence>
<gene>
    <name evidence="1" type="ORF">SAMN04487840_12114</name>
</gene>
<evidence type="ECO:0000313" key="2">
    <source>
        <dbReference type="Proteomes" id="UP000182712"/>
    </source>
</evidence>
<dbReference type="RefSeq" id="WP_074628237.1">
    <property type="nucleotide sequence ID" value="NZ_FOGM01000021.1"/>
</dbReference>
<protein>
    <submittedName>
        <fullName evidence="1">Uncharacterized protein</fullName>
    </submittedName>
</protein>
<dbReference type="EMBL" id="FOGM01000021">
    <property type="protein sequence ID" value="SES18318.1"/>
    <property type="molecule type" value="Genomic_DNA"/>
</dbReference>
<evidence type="ECO:0000313" key="1">
    <source>
        <dbReference type="EMBL" id="SES18318.1"/>
    </source>
</evidence>
<dbReference type="AlphaFoldDB" id="A0A1H9V9S3"/>
<reference evidence="1 2" key="1">
    <citation type="submission" date="2016-10" db="EMBL/GenBank/DDBJ databases">
        <authorList>
            <person name="de Groot N.N."/>
        </authorList>
    </citation>
    <scope>NUCLEOTIDE SEQUENCE [LARGE SCALE GENOMIC DNA]</scope>
    <source>
        <strain evidence="1 2">VTM2R47</strain>
    </source>
</reference>
<dbReference type="Proteomes" id="UP000182712">
    <property type="component" value="Unassembled WGS sequence"/>
</dbReference>